<dbReference type="PROSITE" id="PS50850">
    <property type="entry name" value="MFS"/>
    <property type="match status" value="1"/>
</dbReference>
<proteinExistence type="inferred from homology"/>
<dbReference type="Pfam" id="PF07690">
    <property type="entry name" value="MFS_1"/>
    <property type="match status" value="1"/>
</dbReference>
<dbReference type="Gene3D" id="1.20.1250.20">
    <property type="entry name" value="MFS general substrate transporter like domains"/>
    <property type="match status" value="2"/>
</dbReference>
<feature type="transmembrane region" description="Helical" evidence="8">
    <location>
        <begin position="331"/>
        <end position="351"/>
    </location>
</feature>
<keyword evidence="11" id="KW-1185">Reference proteome</keyword>
<evidence type="ECO:0000256" key="8">
    <source>
        <dbReference type="SAM" id="Phobius"/>
    </source>
</evidence>
<protein>
    <recommendedName>
        <fullName evidence="9">Major facilitator superfamily (MFS) profile domain-containing protein</fullName>
    </recommendedName>
</protein>
<evidence type="ECO:0000313" key="10">
    <source>
        <dbReference type="EMBL" id="KAJ5469358.1"/>
    </source>
</evidence>
<evidence type="ECO:0000256" key="1">
    <source>
        <dbReference type="ARBA" id="ARBA00004141"/>
    </source>
</evidence>
<feature type="domain" description="Major facilitator superfamily (MFS) profile" evidence="9">
    <location>
        <begin position="59"/>
        <end position="478"/>
    </location>
</feature>
<gene>
    <name evidence="10" type="ORF">N7539_008976</name>
</gene>
<dbReference type="PANTHER" id="PTHR43791">
    <property type="entry name" value="PERMEASE-RELATED"/>
    <property type="match status" value="1"/>
</dbReference>
<keyword evidence="4 8" id="KW-0812">Transmembrane</keyword>
<feature type="transmembrane region" description="Helical" evidence="8">
    <location>
        <begin position="388"/>
        <end position="410"/>
    </location>
</feature>
<dbReference type="GO" id="GO:0016020">
    <property type="term" value="C:membrane"/>
    <property type="evidence" value="ECO:0007669"/>
    <property type="project" value="UniProtKB-SubCell"/>
</dbReference>
<dbReference type="GeneID" id="81628821"/>
<dbReference type="InterPro" id="IPR011701">
    <property type="entry name" value="MFS"/>
</dbReference>
<feature type="transmembrane region" description="Helical" evidence="8">
    <location>
        <begin position="218"/>
        <end position="238"/>
    </location>
</feature>
<keyword evidence="5 8" id="KW-1133">Transmembrane helix</keyword>
<dbReference type="EMBL" id="JAPWDQ010000015">
    <property type="protein sequence ID" value="KAJ5469358.1"/>
    <property type="molecule type" value="Genomic_DNA"/>
</dbReference>
<comment type="similarity">
    <text evidence="2">Belongs to the major facilitator superfamily.</text>
</comment>
<keyword evidence="3" id="KW-0813">Transport</keyword>
<evidence type="ECO:0000259" key="9">
    <source>
        <dbReference type="PROSITE" id="PS50850"/>
    </source>
</evidence>
<keyword evidence="6 8" id="KW-0472">Membrane</keyword>
<comment type="caution">
    <text evidence="10">The sequence shown here is derived from an EMBL/GenBank/DDBJ whole genome shotgun (WGS) entry which is preliminary data.</text>
</comment>
<feature type="transmembrane region" description="Helical" evidence="8">
    <location>
        <begin position="422"/>
        <end position="441"/>
    </location>
</feature>
<dbReference type="InterPro" id="IPR036259">
    <property type="entry name" value="MFS_trans_sf"/>
</dbReference>
<feature type="transmembrane region" description="Helical" evidence="8">
    <location>
        <begin position="298"/>
        <end position="319"/>
    </location>
</feature>
<feature type="transmembrane region" description="Helical" evidence="8">
    <location>
        <begin position="100"/>
        <end position="118"/>
    </location>
</feature>
<dbReference type="InterPro" id="IPR020846">
    <property type="entry name" value="MFS_dom"/>
</dbReference>
<organism evidence="10 11">
    <name type="scientific">Penicillium diatomitis</name>
    <dbReference type="NCBI Taxonomy" id="2819901"/>
    <lineage>
        <taxon>Eukaryota</taxon>
        <taxon>Fungi</taxon>
        <taxon>Dikarya</taxon>
        <taxon>Ascomycota</taxon>
        <taxon>Pezizomycotina</taxon>
        <taxon>Eurotiomycetes</taxon>
        <taxon>Eurotiomycetidae</taxon>
        <taxon>Eurotiales</taxon>
        <taxon>Aspergillaceae</taxon>
        <taxon>Penicillium</taxon>
    </lineage>
</organism>
<dbReference type="Proteomes" id="UP001148312">
    <property type="component" value="Unassembled WGS sequence"/>
</dbReference>
<evidence type="ECO:0000256" key="4">
    <source>
        <dbReference type="ARBA" id="ARBA00022692"/>
    </source>
</evidence>
<dbReference type="PANTHER" id="PTHR43791:SF21">
    <property type="entry name" value="MAJOR FACILITATOR SUPERFAMILY (MFS) PROFILE DOMAIN-CONTAINING PROTEIN"/>
    <property type="match status" value="1"/>
</dbReference>
<accession>A0A9X0BJG3</accession>
<evidence type="ECO:0000256" key="3">
    <source>
        <dbReference type="ARBA" id="ARBA00022448"/>
    </source>
</evidence>
<evidence type="ECO:0000256" key="7">
    <source>
        <dbReference type="SAM" id="MobiDB-lite"/>
    </source>
</evidence>
<reference evidence="10" key="1">
    <citation type="submission" date="2022-12" db="EMBL/GenBank/DDBJ databases">
        <authorList>
            <person name="Petersen C."/>
        </authorList>
    </citation>
    <scope>NUCLEOTIDE SEQUENCE</scope>
    <source>
        <strain evidence="10">IBT 30728</strain>
    </source>
</reference>
<dbReference type="SUPFAM" id="SSF103473">
    <property type="entry name" value="MFS general substrate transporter"/>
    <property type="match status" value="1"/>
</dbReference>
<dbReference type="RefSeq" id="XP_056785948.1">
    <property type="nucleotide sequence ID" value="XM_056938571.1"/>
</dbReference>
<comment type="subcellular location">
    <subcellularLocation>
        <location evidence="1">Membrane</location>
        <topology evidence="1">Multi-pass membrane protein</topology>
    </subcellularLocation>
</comment>
<feature type="transmembrane region" description="Helical" evidence="8">
    <location>
        <begin position="150"/>
        <end position="173"/>
    </location>
</feature>
<evidence type="ECO:0000256" key="5">
    <source>
        <dbReference type="ARBA" id="ARBA00022989"/>
    </source>
</evidence>
<evidence type="ECO:0000256" key="6">
    <source>
        <dbReference type="ARBA" id="ARBA00023136"/>
    </source>
</evidence>
<feature type="compositionally biased region" description="Basic and acidic residues" evidence="7">
    <location>
        <begin position="12"/>
        <end position="45"/>
    </location>
</feature>
<feature type="region of interest" description="Disordered" evidence="7">
    <location>
        <begin position="1"/>
        <end position="45"/>
    </location>
</feature>
<name>A0A9X0BJG3_9EURO</name>
<feature type="transmembrane region" description="Helical" evidence="8">
    <location>
        <begin position="453"/>
        <end position="474"/>
    </location>
</feature>
<dbReference type="GO" id="GO:0022857">
    <property type="term" value="F:transmembrane transporter activity"/>
    <property type="evidence" value="ECO:0007669"/>
    <property type="project" value="InterPro"/>
</dbReference>
<evidence type="ECO:0000313" key="11">
    <source>
        <dbReference type="Proteomes" id="UP001148312"/>
    </source>
</evidence>
<dbReference type="FunFam" id="1.20.1250.20:FF:000018">
    <property type="entry name" value="MFS transporter permease"/>
    <property type="match status" value="1"/>
</dbReference>
<reference evidence="10" key="2">
    <citation type="journal article" date="2023" name="IMA Fungus">
        <title>Comparative genomic study of the Penicillium genus elucidates a diverse pangenome and 15 lateral gene transfer events.</title>
        <authorList>
            <person name="Petersen C."/>
            <person name="Sorensen T."/>
            <person name="Nielsen M.R."/>
            <person name="Sondergaard T.E."/>
            <person name="Sorensen J.L."/>
            <person name="Fitzpatrick D.A."/>
            <person name="Frisvad J.C."/>
            <person name="Nielsen K.L."/>
        </authorList>
    </citation>
    <scope>NUCLEOTIDE SEQUENCE</scope>
    <source>
        <strain evidence="10">IBT 30728</strain>
    </source>
</reference>
<feature type="transmembrane region" description="Helical" evidence="8">
    <location>
        <begin position="185"/>
        <end position="206"/>
    </location>
</feature>
<dbReference type="AlphaFoldDB" id="A0A9X0BJG3"/>
<feature type="transmembrane region" description="Helical" evidence="8">
    <location>
        <begin position="363"/>
        <end position="382"/>
    </location>
</feature>
<dbReference type="FunFam" id="1.20.1250.20:FF:000013">
    <property type="entry name" value="MFS general substrate transporter"/>
    <property type="match status" value="1"/>
</dbReference>
<evidence type="ECO:0000256" key="2">
    <source>
        <dbReference type="ARBA" id="ARBA00008335"/>
    </source>
</evidence>
<sequence>MESVSQESKGASVHEEKVMSDNIRDDVDHHRPLPDGYHPRTEEEKALSRSVNRKMDLFLLPFLSILYLFNGLDRGNVGNAQTQGFSKDIGVTANDVNDSVSLFFVTFVIFQPISAAVGRLVGAKFWIPTLMFLWGGLTIANAFVHGRGQLIAVRLLIGLCEAGFYPTALFYLSTFYTRYDLGVRIGLFFGQYAIAGAFSGAIAYGIFHMHGSLHNWQYLFLIEGALTMGFALLSCAFLPRDPGSAWFLSKSERDFACERIRTDSESCTPSDLETSTSKKKTSQLTRSDVVGTMRDWKLWTALVCNICASVPSQAFSVFLPLVVKGLGYTSIQANLMSVPPFVCGAVGLYLFTFSSDRCKERGFHIVGGLIVCLIGLVMTITIENNHGRYIALCVLLIGSYATSPLTMAWLSGNTPEPGKRSLVLGVNGFGNLAGVIGSQIFRSEYAPRYLVPFYATLGFISFALVGYIAYRIMLKRVNVYRARKIETWTLADIQAERMDNKRLGDKKYTFVYGL</sequence>